<accession>M2XZP5</accession>
<dbReference type="STRING" id="130081.M2XZP5"/>
<name>M2XZP5_GALSU</name>
<proteinExistence type="predicted"/>
<organism evidence="3 4">
    <name type="scientific">Galdieria sulphuraria</name>
    <name type="common">Red alga</name>
    <dbReference type="NCBI Taxonomy" id="130081"/>
    <lineage>
        <taxon>Eukaryota</taxon>
        <taxon>Rhodophyta</taxon>
        <taxon>Bangiophyceae</taxon>
        <taxon>Galdieriales</taxon>
        <taxon>Galdieriaceae</taxon>
        <taxon>Galdieria</taxon>
    </lineage>
</organism>
<dbReference type="KEGG" id="gsl:Gasu_35070"/>
<evidence type="ECO:0000256" key="1">
    <source>
        <dbReference type="ARBA" id="ARBA00022737"/>
    </source>
</evidence>
<dbReference type="EMBL" id="KB454512">
    <property type="protein sequence ID" value="EME29118.1"/>
    <property type="molecule type" value="Genomic_DNA"/>
</dbReference>
<sequence length="1309" mass="153487">MVVPLLNLFHILDKSLSHNSLSRNGIYTILPINRMQHKQHSLWKTTAEKEAAKLLSSMNVTQLRQQVKKLEEKEREQRERLQQVYQSHLADLTKAFKTLVQQKENTKCITQSTKRLSSFCQKWNEEQQGTKRYALGTSTTTTTTVDKDEHLLRQCPIQESIISHLEHYLDSGDYLACQLGLLTVRQRKEQLEQRLLLTTQPLKQFLASFWDYCESVSDRLEKKVSELLKTNAKLDIFSGFVFLLLLSHSNQSSLVEKWKLFLDLRYRCLSDCFSAISSDKTSSYNLELIEAGMNSIMTTLLIYEKLLQERKTPTVMETIQSLYNRQLDSMTLHFLHRQLEDINDPNMEIVCEDGMNKWLENVNQDMKCNLEEWLKQVTTEQNVDRLIEIFHLHISKLDSFSIEQNRRNFWEQIENLKRIWSMSLVTCIRHVFKTILNASFTNAEQFIKAHMEGIMRNNISTCLQTESYWKHCGDWAGTFWMYIDQERNDNRKIFTCSLLESDKCTWEVWIDEFLMKDMNIRIWYDPLIEHLKRLFHQTFPSLLSLLLHEERQSVLDRIHKQILQCYSQFLQSLEKQLDGIMSHICLLCQEKEMETSESLTKQDFVLSGLLYLYRCVRILRHLNLFPSSIEELGSEWIGKRNQLFTEMELKFRHHLIHHMIFLSILQSLKTQSLTYCSLENISTCSDSSEDSIELDSKYPSESLIQWFMELGKYTQLLDALHFTEDIQIFRLFTCSHFMKWLECFGVMKNLKDGKLTNLSITLQLYMDLIWMGDICFSQHETSNTEQETNNDVYSKWKEYKTTLETLLNTQNLPSNWKEQLESNTCFHFDRMGHLLGRLSISSYSKQQTAQVKQATFKEAYSSPILPVVARFPYLPAPTPSLLHRHRNRRASENKLFESSETKTWKQVSSNVQNKQKKEYTNTSVVDFASQFVGQQMGRFGSKFLESLKTYGEEQALLRYLDLRKSSPHFTKRLVEDLYVEGKKPSGTVILKALGIATRWRLYQDAYFYYELSRGLGLRPASSFYSNLITLCGCRKDWNSAFRFYQEVIHEGVPTDYLLYRSLLFCCAVLGDSDRIKYVVALMQKEGLSLDETCHAILMECCRIRQDYEEGLSIFENMPLTRTHRTFQVLFGICRDMNDYSKAMYYYGQFCTEQLTFSEISISLLLDTVIKHRQWNLVFELFHKSVQQGIHPMPFIYFQYALGLLREKQMDRSQVLNILHSKPPNVFILNSQYKALIAEAKSRGDSSLVTDLTLLSNKDRVMESKVESYAQELQAMGCLLPFGELKRLAVYRYQSAKGNAPPPPLWSLGY</sequence>
<keyword evidence="2" id="KW-0175">Coiled coil</keyword>
<dbReference type="GeneID" id="17087940"/>
<dbReference type="Gramene" id="EME29118">
    <property type="protein sequence ID" value="EME29118"/>
    <property type="gene ID" value="Gasu_35070"/>
</dbReference>
<gene>
    <name evidence="3" type="ORF">Gasu_35070</name>
</gene>
<protein>
    <submittedName>
        <fullName evidence="3">Pentatricopeptide (PPR) repeat-containing protein</fullName>
    </submittedName>
</protein>
<keyword evidence="4" id="KW-1185">Reference proteome</keyword>
<dbReference type="Proteomes" id="UP000030680">
    <property type="component" value="Unassembled WGS sequence"/>
</dbReference>
<dbReference type="Gene3D" id="1.25.40.10">
    <property type="entry name" value="Tetratricopeptide repeat domain"/>
    <property type="match status" value="2"/>
</dbReference>
<dbReference type="PANTHER" id="PTHR47447">
    <property type="entry name" value="OS03G0856100 PROTEIN"/>
    <property type="match status" value="1"/>
</dbReference>
<dbReference type="eggNOG" id="KOG4197">
    <property type="taxonomic scope" value="Eukaryota"/>
</dbReference>
<feature type="coiled-coil region" evidence="2">
    <location>
        <begin position="60"/>
        <end position="87"/>
    </location>
</feature>
<keyword evidence="1" id="KW-0677">Repeat</keyword>
<dbReference type="RefSeq" id="XP_005705638.1">
    <property type="nucleotide sequence ID" value="XM_005705581.1"/>
</dbReference>
<dbReference type="OrthoDB" id="9243at2759"/>
<dbReference type="PANTHER" id="PTHR47447:SF17">
    <property type="entry name" value="OS12G0638900 PROTEIN"/>
    <property type="match status" value="1"/>
</dbReference>
<reference evidence="4" key="1">
    <citation type="journal article" date="2013" name="Science">
        <title>Gene transfer from bacteria and archaea facilitated evolution of an extremophilic eukaryote.</title>
        <authorList>
            <person name="Schonknecht G."/>
            <person name="Chen W.H."/>
            <person name="Ternes C.M."/>
            <person name="Barbier G.G."/>
            <person name="Shrestha R.P."/>
            <person name="Stanke M."/>
            <person name="Brautigam A."/>
            <person name="Baker B.J."/>
            <person name="Banfield J.F."/>
            <person name="Garavito R.M."/>
            <person name="Carr K."/>
            <person name="Wilkerson C."/>
            <person name="Rensing S.A."/>
            <person name="Gagneul D."/>
            <person name="Dickenson N.E."/>
            <person name="Oesterhelt C."/>
            <person name="Lercher M.J."/>
            <person name="Weber A.P."/>
        </authorList>
    </citation>
    <scope>NUCLEOTIDE SEQUENCE [LARGE SCALE GENOMIC DNA]</scope>
    <source>
        <strain evidence="4">074W</strain>
    </source>
</reference>
<evidence type="ECO:0000313" key="3">
    <source>
        <dbReference type="EMBL" id="EME29118.1"/>
    </source>
</evidence>
<evidence type="ECO:0000256" key="2">
    <source>
        <dbReference type="SAM" id="Coils"/>
    </source>
</evidence>
<dbReference type="InterPro" id="IPR011990">
    <property type="entry name" value="TPR-like_helical_dom_sf"/>
</dbReference>
<evidence type="ECO:0000313" key="4">
    <source>
        <dbReference type="Proteomes" id="UP000030680"/>
    </source>
</evidence>